<name>Q8XEU1_RALN1</name>
<accession>Q8XEU1</accession>
<dbReference type="KEGG" id="rso:RSp1362"/>
<geneLocation type="plasmid" evidence="6">
    <name>megaplasmid Rsp</name>
</geneLocation>
<dbReference type="Proteomes" id="UP000001436">
    <property type="component" value="Plasmid pGMI1000MP"/>
</dbReference>
<dbReference type="EnsemblBacteria" id="CAD18452">
    <property type="protein sequence ID" value="CAD18452"/>
    <property type="gene ID" value="RSp1301"/>
</dbReference>
<dbReference type="eggNOG" id="COG5659">
    <property type="taxonomic scope" value="Bacteria"/>
</dbReference>
<dbReference type="EnsemblBacteria" id="CAD18513">
    <property type="protein sequence ID" value="CAD18513"/>
    <property type="gene ID" value="RSp1362"/>
</dbReference>
<dbReference type="EnsemblBacteria" id="CAD18482">
    <property type="protein sequence ID" value="CAD18482"/>
    <property type="gene ID" value="RSp1331"/>
</dbReference>
<sequence>MYFLIQGGECMSASDRFAEYMNYLAEGLGHADRRAGLESYCTGLMLPLSRKSVEPMAARVDPLHASARHQSLHHFVSKSDWSDTALLSRVRDWVQPLLEAPSGRYWIIDDTGFPKKGKHSVGVARQYCGQLGKQDNCQVAVSLSLATEQGSLPIAYQLYLPKEWADDATRRQKAGVPDDIVFATKPEIALAQVREAIAAGVPAGVVLADAAYGDETGFRENLTELGLLYAVGIRSTTTVWPPGVSPLPAKPASGPGRPPKLLRRAPGHEPVSVKTLAMALPSSAYQVVTWREGINTALSSRFAAVRVRPAHRDYWRSTLRDEEWLLVEWPGGEAEPTKYFLSTAPADALIEQLVFVTKMRWRIERDYQDLKQELGLGHYEGRGWRGFHHHATLSIAAYGFLMAERLAADKPVGNKKNFLECQIPALPADYIPRGSPACAATRDEFNPHTPSST</sequence>
<evidence type="ECO:0000313" key="6">
    <source>
        <dbReference type="Proteomes" id="UP000001436"/>
    </source>
</evidence>
<reference evidence="5" key="2">
    <citation type="submission" date="2006-04" db="EMBL/GenBank/DDBJ databases">
        <authorList>
            <person name="Boucher C.A."/>
        </authorList>
    </citation>
    <scope>NUCLEOTIDE SEQUENCE</scope>
    <source>
        <strain evidence="5">GMI1000</strain>
        <plasmid evidence="6">megaplasmid Rsp</plasmid>
    </source>
</reference>
<evidence type="ECO:0000259" key="1">
    <source>
        <dbReference type="Pfam" id="PF13546"/>
    </source>
</evidence>
<dbReference type="InterPro" id="IPR039365">
    <property type="entry name" value="IS701-like"/>
</dbReference>
<dbReference type="HOGENOM" id="CLU_033141_3_1_4"/>
<reference evidence="5 6" key="1">
    <citation type="journal article" date="2002" name="Nature">
        <title>Genome sequence of the plant pathogen Ralstonia solanacearum.</title>
        <authorList>
            <person name="Salanoubat M."/>
            <person name="Genin S."/>
            <person name="Artiguenave F."/>
            <person name="Gouzy J."/>
            <person name="Mangenot S."/>
            <person name="Arlat M."/>
            <person name="Billault A."/>
            <person name="Brottier P."/>
            <person name="Camus J.C."/>
            <person name="Cattolico L."/>
            <person name="Chandler M."/>
            <person name="Choisne N."/>
            <person name="Claudel-Renard C."/>
            <person name="Cunnac S."/>
            <person name="Demange N."/>
            <person name="Gaspin C."/>
            <person name="Lavie M."/>
            <person name="Moisan A."/>
            <person name="Robert C."/>
            <person name="Saurin W."/>
            <person name="Schiex T."/>
            <person name="Siguier P."/>
            <person name="Thebault P."/>
            <person name="Whalen M."/>
            <person name="Wincker P."/>
            <person name="Levy M."/>
            <person name="Weissenbach J."/>
            <person name="Boucher C.A."/>
        </authorList>
    </citation>
    <scope>NUCLEOTIDE SEQUENCE [LARGE SCALE GENOMIC DNA]</scope>
    <source>
        <strain evidence="6">ATCC BAA-1114 / GMI1000</strain>
        <strain evidence="5">GMI1000</strain>
        <plasmid evidence="6">megaplasmid Rsp</plasmid>
    </source>
</reference>
<dbReference type="KEGG" id="rso:RSp1301"/>
<dbReference type="STRING" id="267608.RSp1135"/>
<evidence type="ECO:0000313" key="3">
    <source>
        <dbReference type="EMBL" id="CAD18452.1"/>
    </source>
</evidence>
<keyword evidence="6" id="KW-1185">Reference proteome</keyword>
<dbReference type="NCBIfam" id="NF033540">
    <property type="entry name" value="transpos_IS701"/>
    <property type="match status" value="1"/>
</dbReference>
<feature type="domain" description="Transposase IS701-like DDE" evidence="1">
    <location>
        <begin position="24"/>
        <end position="295"/>
    </location>
</feature>
<dbReference type="PANTHER" id="PTHR33627:SF1">
    <property type="entry name" value="TRANSPOSASE"/>
    <property type="match status" value="1"/>
</dbReference>
<dbReference type="SUPFAM" id="SSF53098">
    <property type="entry name" value="Ribonuclease H-like"/>
    <property type="match status" value="1"/>
</dbReference>
<proteinExistence type="predicted"/>
<dbReference type="EnsemblBacteria" id="CAD18286">
    <property type="protein sequence ID" value="CAD18286"/>
    <property type="gene ID" value="RSp1135"/>
</dbReference>
<dbReference type="KEGG" id="rso:RSp1331"/>
<organism evidence="5 6">
    <name type="scientific">Ralstonia nicotianae (strain ATCC BAA-1114 / GMI1000)</name>
    <name type="common">Ralstonia solanacearum</name>
    <dbReference type="NCBI Taxonomy" id="267608"/>
    <lineage>
        <taxon>Bacteria</taxon>
        <taxon>Pseudomonadati</taxon>
        <taxon>Pseudomonadota</taxon>
        <taxon>Betaproteobacteria</taxon>
        <taxon>Burkholderiales</taxon>
        <taxon>Burkholderiaceae</taxon>
        <taxon>Ralstonia</taxon>
        <taxon>Ralstonia solanacearum species complex</taxon>
    </lineage>
</organism>
<dbReference type="Pfam" id="PF13546">
    <property type="entry name" value="DDE_5"/>
    <property type="match status" value="1"/>
</dbReference>
<dbReference type="EMBL" id="AL646053">
    <property type="protein sequence ID" value="CAD18452.1"/>
    <property type="molecule type" value="Genomic_DNA"/>
</dbReference>
<evidence type="ECO:0000313" key="2">
    <source>
        <dbReference type="EMBL" id="CAD18286.1"/>
    </source>
</evidence>
<evidence type="ECO:0000313" key="4">
    <source>
        <dbReference type="EMBL" id="CAD18482.1"/>
    </source>
</evidence>
<protein>
    <submittedName>
        <fullName evidence="5">Isrso17-transposase protein</fullName>
    </submittedName>
</protein>
<dbReference type="EMBL" id="AL646053">
    <property type="protein sequence ID" value="CAD18286.1"/>
    <property type="molecule type" value="Genomic_DNA"/>
</dbReference>
<dbReference type="InterPro" id="IPR038721">
    <property type="entry name" value="IS701-like_DDE_dom"/>
</dbReference>
<dbReference type="InterPro" id="IPR012337">
    <property type="entry name" value="RNaseH-like_sf"/>
</dbReference>
<evidence type="ECO:0000313" key="5">
    <source>
        <dbReference type="EMBL" id="CAD18513.1"/>
    </source>
</evidence>
<dbReference type="KEGG" id="rso:RSp1135"/>
<dbReference type="AlphaFoldDB" id="Q8XEU1"/>
<gene>
    <name evidence="5" type="primary">tISRso17</name>
    <name evidence="2" type="ordered locus">RSp1135</name>
    <name evidence="3" type="ordered locus">RSp1301</name>
    <name evidence="4" type="ordered locus">RSp1331</name>
    <name evidence="5" type="ordered locus">RSp1362</name>
</gene>
<dbReference type="EMBL" id="AL646053">
    <property type="protein sequence ID" value="CAD18482.1"/>
    <property type="molecule type" value="Genomic_DNA"/>
</dbReference>
<dbReference type="EMBL" id="AL646053">
    <property type="protein sequence ID" value="CAD18513.1"/>
    <property type="molecule type" value="Genomic_DNA"/>
</dbReference>
<dbReference type="PANTHER" id="PTHR33627">
    <property type="entry name" value="TRANSPOSASE"/>
    <property type="match status" value="1"/>
</dbReference>